<dbReference type="RefSeq" id="WP_170052797.1">
    <property type="nucleotide sequence ID" value="NZ_JABBKX010000001.1"/>
</dbReference>
<reference evidence="2 3" key="1">
    <citation type="submission" date="2020-03" db="EMBL/GenBank/DDBJ databases">
        <authorList>
            <person name="Sun Q."/>
        </authorList>
    </citation>
    <scope>NUCLEOTIDE SEQUENCE [LARGE SCALE GENOMIC DNA]</scope>
    <source>
        <strain evidence="2 3">JC162</strain>
    </source>
</reference>
<evidence type="ECO:0008006" key="4">
    <source>
        <dbReference type="Google" id="ProtNLM"/>
    </source>
</evidence>
<organism evidence="2 3">
    <name type="scientific">Neoroseomonas marina</name>
    <dbReference type="NCBI Taxonomy" id="1232220"/>
    <lineage>
        <taxon>Bacteria</taxon>
        <taxon>Pseudomonadati</taxon>
        <taxon>Pseudomonadota</taxon>
        <taxon>Alphaproteobacteria</taxon>
        <taxon>Acetobacterales</taxon>
        <taxon>Acetobacteraceae</taxon>
        <taxon>Neoroseomonas</taxon>
    </lineage>
</organism>
<evidence type="ECO:0000313" key="3">
    <source>
        <dbReference type="Proteomes" id="UP000548582"/>
    </source>
</evidence>
<feature type="signal peptide" evidence="1">
    <location>
        <begin position="1"/>
        <end position="23"/>
    </location>
</feature>
<dbReference type="AlphaFoldDB" id="A0A848EAK0"/>
<dbReference type="PROSITE" id="PS51257">
    <property type="entry name" value="PROKAR_LIPOPROTEIN"/>
    <property type="match status" value="1"/>
</dbReference>
<evidence type="ECO:0000313" key="2">
    <source>
        <dbReference type="EMBL" id="NMJ40587.1"/>
    </source>
</evidence>
<protein>
    <recommendedName>
        <fullName evidence="4">Lipoprotein</fullName>
    </recommendedName>
</protein>
<comment type="caution">
    <text evidence="2">The sequence shown here is derived from an EMBL/GenBank/DDBJ whole genome shotgun (WGS) entry which is preliminary data.</text>
</comment>
<keyword evidence="1" id="KW-0732">Signal</keyword>
<evidence type="ECO:0000256" key="1">
    <source>
        <dbReference type="SAM" id="SignalP"/>
    </source>
</evidence>
<proteinExistence type="predicted"/>
<dbReference type="Proteomes" id="UP000548582">
    <property type="component" value="Unassembled WGS sequence"/>
</dbReference>
<feature type="chain" id="PRO_5032691871" description="Lipoprotein" evidence="1">
    <location>
        <begin position="24"/>
        <end position="160"/>
    </location>
</feature>
<keyword evidence="3" id="KW-1185">Reference proteome</keyword>
<name>A0A848EAK0_9PROT</name>
<dbReference type="EMBL" id="JABBKX010000001">
    <property type="protein sequence ID" value="NMJ40587.1"/>
    <property type="molecule type" value="Genomic_DNA"/>
</dbReference>
<sequence>MPHFARRTLAGSMLGLLALAGCASDLPETPPPADAVPGPGLYALSPGTPADGTVRVTIPRTGGTARGVLNTNGQNVRFTITGLGTQGPAPARVQVTGNVYGLQRVGDFAGTYRAVGGAATDLGAAFRIGNDNLVLMVLRPTPDTVVLTVPADGAAVAVQP</sequence>
<accession>A0A848EAK0</accession>
<gene>
    <name evidence="2" type="ORF">GWK16_05010</name>
</gene>